<dbReference type="AlphaFoldDB" id="A0A2S3W4S8"/>
<gene>
    <name evidence="1" type="ORF">KMAL_03910</name>
</gene>
<sequence length="239" mass="24576">MVYQIDDATAVASLPALPTDNIGTPGFFTGGSTSGGAPTRVRYWWLNMVQEELRNLVIAAGLTQDKTNNAQVLAALKVLFVQLGGKSALADNAVFLGKRADVTSGAARVGLFVDNTDFGAIATIGAGNLGQSGSTEQYYQLESQGSKSLELTFNAPVAGVVHAEASANYSSQNTNQSLLSLSINGVTVSSDQVTGTTCMSNGGCAAVSPGPVTISSYCGTSATSPPNIGHTLRYVFVPT</sequence>
<comment type="caution">
    <text evidence="1">The sequence shown here is derived from an EMBL/GenBank/DDBJ whole genome shotgun (WGS) entry which is preliminary data.</text>
</comment>
<dbReference type="EMBL" id="POTC01000003">
    <property type="protein sequence ID" value="POF63860.1"/>
    <property type="molecule type" value="Genomic_DNA"/>
</dbReference>
<reference evidence="1 2" key="1">
    <citation type="submission" date="2018-01" db="EMBL/GenBank/DDBJ databases">
        <title>Draft Genome Sequence of Komagataeibacter maltaceti LMG 1529, a Vinegar Producing Acetic Acid Bacterium Isolated from Malt Vinegar Brewery Acetifiers.</title>
        <authorList>
            <person name="Zhang Q."/>
            <person name="Hollensteiner J."/>
            <person name="Poehlein A."/>
            <person name="Daniel R."/>
        </authorList>
    </citation>
    <scope>NUCLEOTIDE SEQUENCE [LARGE SCALE GENOMIC DNA]</scope>
    <source>
        <strain evidence="1 2">LMG 1529</strain>
    </source>
</reference>
<evidence type="ECO:0000313" key="1">
    <source>
        <dbReference type="EMBL" id="POF63860.1"/>
    </source>
</evidence>
<accession>A0A2S3W4S8</accession>
<evidence type="ECO:0000313" key="2">
    <source>
        <dbReference type="Proteomes" id="UP000237344"/>
    </source>
</evidence>
<keyword evidence="2" id="KW-1185">Reference proteome</keyword>
<organism evidence="1 2">
    <name type="scientific">Novacetimonas maltaceti</name>
    <dbReference type="NCBI Taxonomy" id="1203393"/>
    <lineage>
        <taxon>Bacteria</taxon>
        <taxon>Pseudomonadati</taxon>
        <taxon>Pseudomonadota</taxon>
        <taxon>Alphaproteobacteria</taxon>
        <taxon>Acetobacterales</taxon>
        <taxon>Acetobacteraceae</taxon>
        <taxon>Novacetimonas</taxon>
    </lineage>
</organism>
<dbReference type="RefSeq" id="WP_180999717.1">
    <property type="nucleotide sequence ID" value="NZ_NKUE01000009.1"/>
</dbReference>
<name>A0A2S3W4S8_9PROT</name>
<dbReference type="Proteomes" id="UP000237344">
    <property type="component" value="Unassembled WGS sequence"/>
</dbReference>
<protein>
    <submittedName>
        <fullName evidence="1">Uncharacterized protein</fullName>
    </submittedName>
</protein>
<proteinExistence type="predicted"/>